<dbReference type="AlphaFoldDB" id="A0A0A9DRN9"/>
<name>A0A0A9DRN9_ARUDO</name>
<evidence type="ECO:0000313" key="1">
    <source>
        <dbReference type="EMBL" id="JAD88330.1"/>
    </source>
</evidence>
<reference evidence="1" key="1">
    <citation type="submission" date="2014-09" db="EMBL/GenBank/DDBJ databases">
        <authorList>
            <person name="Magalhaes I.L.F."/>
            <person name="Oliveira U."/>
            <person name="Santos F.R."/>
            <person name="Vidigal T.H.D.A."/>
            <person name="Brescovit A.D."/>
            <person name="Santos A.J."/>
        </authorList>
    </citation>
    <scope>NUCLEOTIDE SEQUENCE</scope>
    <source>
        <tissue evidence="1">Shoot tissue taken approximately 20 cm above the soil surface</tissue>
    </source>
</reference>
<organism evidence="1">
    <name type="scientific">Arundo donax</name>
    <name type="common">Giant reed</name>
    <name type="synonym">Donax arundinaceus</name>
    <dbReference type="NCBI Taxonomy" id="35708"/>
    <lineage>
        <taxon>Eukaryota</taxon>
        <taxon>Viridiplantae</taxon>
        <taxon>Streptophyta</taxon>
        <taxon>Embryophyta</taxon>
        <taxon>Tracheophyta</taxon>
        <taxon>Spermatophyta</taxon>
        <taxon>Magnoliopsida</taxon>
        <taxon>Liliopsida</taxon>
        <taxon>Poales</taxon>
        <taxon>Poaceae</taxon>
        <taxon>PACMAD clade</taxon>
        <taxon>Arundinoideae</taxon>
        <taxon>Arundineae</taxon>
        <taxon>Arundo</taxon>
    </lineage>
</organism>
<accession>A0A0A9DRN9</accession>
<proteinExistence type="predicted"/>
<dbReference type="EMBL" id="GBRH01209565">
    <property type="protein sequence ID" value="JAD88330.1"/>
    <property type="molecule type" value="Transcribed_RNA"/>
</dbReference>
<protein>
    <submittedName>
        <fullName evidence="1">Uncharacterized protein</fullName>
    </submittedName>
</protein>
<reference evidence="1" key="2">
    <citation type="journal article" date="2015" name="Data Brief">
        <title>Shoot transcriptome of the giant reed, Arundo donax.</title>
        <authorList>
            <person name="Barrero R.A."/>
            <person name="Guerrero F.D."/>
            <person name="Moolhuijzen P."/>
            <person name="Goolsby J.A."/>
            <person name="Tidwell J."/>
            <person name="Bellgard S.E."/>
            <person name="Bellgard M.I."/>
        </authorList>
    </citation>
    <scope>NUCLEOTIDE SEQUENCE</scope>
    <source>
        <tissue evidence="1">Shoot tissue taken approximately 20 cm above the soil surface</tissue>
    </source>
</reference>
<sequence length="28" mass="3198">MLVHQCCMPRTLFLIINQGHASLNNKQS</sequence>